<gene>
    <name evidence="1" type="ORF">F5876DRAFT_66407</name>
</gene>
<comment type="caution">
    <text evidence="1">The sequence shown here is derived from an EMBL/GenBank/DDBJ whole genome shotgun (WGS) entry which is preliminary data.</text>
</comment>
<evidence type="ECO:0000313" key="1">
    <source>
        <dbReference type="EMBL" id="KAJ3809501.1"/>
    </source>
</evidence>
<protein>
    <submittedName>
        <fullName evidence="1">Uncharacterized protein</fullName>
    </submittedName>
</protein>
<sequence>MPLGDGRSFGALITGVPDTYALPLPNDLQLNMGICKDKKVWFLEALRWMEERNFIETFIDYQFRFNIRTETVETVRLVGSQIGVRWSVNGKAVRKYRFGLQYKLHSVAYRWKKGDSQLEFASEYMNTTK</sequence>
<evidence type="ECO:0000313" key="2">
    <source>
        <dbReference type="Proteomes" id="UP001163835"/>
    </source>
</evidence>
<keyword evidence="2" id="KW-1185">Reference proteome</keyword>
<organism evidence="1 2">
    <name type="scientific">Lentinula aff. lateritia</name>
    <dbReference type="NCBI Taxonomy" id="2804960"/>
    <lineage>
        <taxon>Eukaryota</taxon>
        <taxon>Fungi</taxon>
        <taxon>Dikarya</taxon>
        <taxon>Basidiomycota</taxon>
        <taxon>Agaricomycotina</taxon>
        <taxon>Agaricomycetes</taxon>
        <taxon>Agaricomycetidae</taxon>
        <taxon>Agaricales</taxon>
        <taxon>Marasmiineae</taxon>
        <taxon>Omphalotaceae</taxon>
        <taxon>Lentinula</taxon>
    </lineage>
</organism>
<dbReference type="EMBL" id="MU795154">
    <property type="protein sequence ID" value="KAJ3809501.1"/>
    <property type="molecule type" value="Genomic_DNA"/>
</dbReference>
<proteinExistence type="predicted"/>
<accession>A0ACC1TXI8</accession>
<name>A0ACC1TXI8_9AGAR</name>
<dbReference type="Proteomes" id="UP001163835">
    <property type="component" value="Unassembled WGS sequence"/>
</dbReference>
<reference evidence="1" key="1">
    <citation type="submission" date="2022-09" db="EMBL/GenBank/DDBJ databases">
        <title>A Global Phylogenomic Analysis of the Shiitake Genus Lentinula.</title>
        <authorList>
            <consortium name="DOE Joint Genome Institute"/>
            <person name="Sierra-Patev S."/>
            <person name="Min B."/>
            <person name="Naranjo-Ortiz M."/>
            <person name="Looney B."/>
            <person name="Konkel Z."/>
            <person name="Slot J.C."/>
            <person name="Sakamoto Y."/>
            <person name="Steenwyk J.L."/>
            <person name="Rokas A."/>
            <person name="Carro J."/>
            <person name="Camarero S."/>
            <person name="Ferreira P."/>
            <person name="Molpeceres G."/>
            <person name="Ruiz-Duenas F.J."/>
            <person name="Serrano A."/>
            <person name="Henrissat B."/>
            <person name="Drula E."/>
            <person name="Hughes K.W."/>
            <person name="Mata J.L."/>
            <person name="Ishikawa N.K."/>
            <person name="Vargas-Isla R."/>
            <person name="Ushijima S."/>
            <person name="Smith C.A."/>
            <person name="Ahrendt S."/>
            <person name="Andreopoulos W."/>
            <person name="He G."/>
            <person name="Labutti K."/>
            <person name="Lipzen A."/>
            <person name="Ng V."/>
            <person name="Riley R."/>
            <person name="Sandor L."/>
            <person name="Barry K."/>
            <person name="Martinez A.T."/>
            <person name="Xiao Y."/>
            <person name="Gibbons J.G."/>
            <person name="Terashima K."/>
            <person name="Grigoriev I.V."/>
            <person name="Hibbett D.S."/>
        </authorList>
    </citation>
    <scope>NUCLEOTIDE SEQUENCE</scope>
    <source>
        <strain evidence="1">TMI1499</strain>
    </source>
</reference>